<protein>
    <submittedName>
        <fullName evidence="1">Uncharacterized protein</fullName>
    </submittedName>
</protein>
<proteinExistence type="predicted"/>
<dbReference type="RefSeq" id="WP_235224801.1">
    <property type="nucleotide sequence ID" value="NZ_JAKGAQ010000001.1"/>
</dbReference>
<reference evidence="1 2" key="1">
    <citation type="submission" date="2022-01" db="EMBL/GenBank/DDBJ databases">
        <title>Octadecabacter sp. nov., isolated from a marine alga.</title>
        <authorList>
            <person name="Jin M.S."/>
            <person name="Kim H.M."/>
            <person name="Han D.M."/>
            <person name="Jung J.J."/>
            <person name="Jeon C.O."/>
        </authorList>
    </citation>
    <scope>NUCLEOTIDE SEQUENCE [LARGE SCALE GENOMIC DNA]</scope>
    <source>
        <strain evidence="1 2">G9-8</strain>
    </source>
</reference>
<evidence type="ECO:0000313" key="1">
    <source>
        <dbReference type="EMBL" id="MCF2870704.1"/>
    </source>
</evidence>
<dbReference type="Proteomes" id="UP001200557">
    <property type="component" value="Unassembled WGS sequence"/>
</dbReference>
<accession>A0ABS9CWE3</accession>
<organism evidence="1 2">
    <name type="scientific">Octadecabacter dasysiphoniae</name>
    <dbReference type="NCBI Taxonomy" id="2909341"/>
    <lineage>
        <taxon>Bacteria</taxon>
        <taxon>Pseudomonadati</taxon>
        <taxon>Pseudomonadota</taxon>
        <taxon>Alphaproteobacteria</taxon>
        <taxon>Rhodobacterales</taxon>
        <taxon>Roseobacteraceae</taxon>
        <taxon>Octadecabacter</taxon>
    </lineage>
</organism>
<evidence type="ECO:0000313" key="2">
    <source>
        <dbReference type="Proteomes" id="UP001200557"/>
    </source>
</evidence>
<name>A0ABS9CWE3_9RHOB</name>
<keyword evidence="2" id="KW-1185">Reference proteome</keyword>
<gene>
    <name evidence="1" type="ORF">L0664_06465</name>
</gene>
<dbReference type="EMBL" id="JAKGAQ010000001">
    <property type="protein sequence ID" value="MCF2870704.1"/>
    <property type="molecule type" value="Genomic_DNA"/>
</dbReference>
<comment type="caution">
    <text evidence="1">The sequence shown here is derived from an EMBL/GenBank/DDBJ whole genome shotgun (WGS) entry which is preliminary data.</text>
</comment>
<sequence>MLSRSTMLPVALAVVIGFLTLMAISSGRSDAPGVVGDSDYPHYICTFNEYCEGDTCTSDPSSFVLYTEHVDLKPRLELARVNPDVSVTKTATEHVYETRGGVVSGTLTFFSDRTLYWEAASGPASTPIEHYATGRCERLRSP</sequence>